<evidence type="ECO:0000256" key="2">
    <source>
        <dbReference type="SAM" id="SignalP"/>
    </source>
</evidence>
<comment type="caution">
    <text evidence="3">The sequence shown here is derived from an EMBL/GenBank/DDBJ whole genome shotgun (WGS) entry which is preliminary data.</text>
</comment>
<feature type="compositionally biased region" description="Pro residues" evidence="1">
    <location>
        <begin position="30"/>
        <end position="42"/>
    </location>
</feature>
<feature type="region of interest" description="Disordered" evidence="1">
    <location>
        <begin position="104"/>
        <end position="126"/>
    </location>
</feature>
<evidence type="ECO:0000313" key="3">
    <source>
        <dbReference type="EMBL" id="KAF4708871.1"/>
    </source>
</evidence>
<name>A0A7J6QL46_PEROL</name>
<feature type="signal peptide" evidence="2">
    <location>
        <begin position="1"/>
        <end position="27"/>
    </location>
</feature>
<organism evidence="3 4">
    <name type="scientific">Perkinsus olseni</name>
    <name type="common">Perkinsus atlanticus</name>
    <dbReference type="NCBI Taxonomy" id="32597"/>
    <lineage>
        <taxon>Eukaryota</taxon>
        <taxon>Sar</taxon>
        <taxon>Alveolata</taxon>
        <taxon>Perkinsozoa</taxon>
        <taxon>Perkinsea</taxon>
        <taxon>Perkinsida</taxon>
        <taxon>Perkinsidae</taxon>
        <taxon>Perkinsus</taxon>
    </lineage>
</organism>
<gene>
    <name evidence="3" type="ORF">FOZ62_029796</name>
</gene>
<protein>
    <submittedName>
        <fullName evidence="3">Uncharacterized protein</fullName>
    </submittedName>
</protein>
<dbReference type="EMBL" id="JABANM010028926">
    <property type="protein sequence ID" value="KAF4708871.1"/>
    <property type="molecule type" value="Genomic_DNA"/>
</dbReference>
<feature type="region of interest" description="Disordered" evidence="1">
    <location>
        <begin position="27"/>
        <end position="57"/>
    </location>
</feature>
<keyword evidence="2" id="KW-0732">Signal</keyword>
<reference evidence="3 4" key="1">
    <citation type="submission" date="2020-04" db="EMBL/GenBank/DDBJ databases">
        <title>Perkinsus olseni comparative genomics.</title>
        <authorList>
            <person name="Bogema D.R."/>
        </authorList>
    </citation>
    <scope>NUCLEOTIDE SEQUENCE [LARGE SCALE GENOMIC DNA]</scope>
    <source>
        <strain evidence="3">ATCC PRA-205</strain>
    </source>
</reference>
<dbReference type="AlphaFoldDB" id="A0A7J6QL46"/>
<sequence length="126" mass="13507">MRPFTTYNLTVALLAISWLYEDGVALAAHPGPPGDGSPPSPVAGPSASSEQPRKKTNLLKQAVLNNLMRFERSYLSSTGGGSPWPAGLDPARPFKSLCCEGDSFEGLRGGAPKEYSSGQFRRREPQ</sequence>
<accession>A0A7J6QL46</accession>
<evidence type="ECO:0000256" key="1">
    <source>
        <dbReference type="SAM" id="MobiDB-lite"/>
    </source>
</evidence>
<feature type="chain" id="PRO_5029750033" evidence="2">
    <location>
        <begin position="28"/>
        <end position="126"/>
    </location>
</feature>
<evidence type="ECO:0000313" key="4">
    <source>
        <dbReference type="Proteomes" id="UP000574390"/>
    </source>
</evidence>
<proteinExistence type="predicted"/>
<dbReference type="Proteomes" id="UP000574390">
    <property type="component" value="Unassembled WGS sequence"/>
</dbReference>
<feature type="non-terminal residue" evidence="3">
    <location>
        <position position="1"/>
    </location>
</feature>